<dbReference type="InterPro" id="IPR053245">
    <property type="entry name" value="MitoProcess-Associated"/>
</dbReference>
<dbReference type="GO" id="GO:0034551">
    <property type="term" value="P:mitochondrial respiratory chain complex III assembly"/>
    <property type="evidence" value="ECO:0007669"/>
    <property type="project" value="TreeGrafter"/>
</dbReference>
<feature type="region of interest" description="Disordered" evidence="1">
    <location>
        <begin position="25"/>
        <end position="52"/>
    </location>
</feature>
<dbReference type="PANTHER" id="PTHR47563">
    <property type="entry name" value="PROTEIN FMP25, MITOCHONDRIAL"/>
    <property type="match status" value="1"/>
</dbReference>
<sequence>MLAAAARSARPTASRSLVLRSAGSSGSFSARTLPNVRSLSTTPGAQRSSRARQAGLGAATGAVMLLAIYHYSSPVYADVAQSVATEGDLSSGDMTQQQQMRARAERQGVYAWGSNRYNVVAPDSPNTTLVKTPRSIPYFDGMSLRDLVLEEKHGVAVDANGDVLQWGLGFFDPSSREIQQGALDDVPLARRREKARANELQPRGELAGRTLHPVKTLTGKNIVRVVANDQKIYALAKNGDVYIFSSLQTLQSPGKPAGWSLNPLKLFNLFAGPTIDHERMQTLAPLKSGETFTSLEGGSSHILALTSKGRTFAAPIDDAGNAFGQLGLSRVQLNSSPDSDGKPRRIETLLEPRMLELDGPRDPHPQRRLPAWAMPPGMESFGEPAVPVKRDAAGRKQRPKDLVEDVLRPRYCTTLHEVPALRGVEIAQIAAGSEHSVARTPSGLVLGWGRQTHGQTGLSNALGMECVPIPSEIVLSKCFPNTSVDIRCTDVKAAADNTFFTMSRREPGTVAGGKIDVLAVGKGQWGTLGNAMWSQVTSVPVKVKTVSGLIEYSELSGKTHPVPIHHIAIGKPGHVALVLDTVETDGHVAFGRDVMVWGHNAAYQLGTGKRSNLCVPQHLQPLPGLTAFPGADAPVMPEPISARGAKLLEADVNSGVLTHMPHKRLQLASASKGSTHLAPSDDGKRGSVKRGVTVEEHITAGAVSMAVFWKVQP</sequence>
<evidence type="ECO:0000256" key="1">
    <source>
        <dbReference type="SAM" id="MobiDB-lite"/>
    </source>
</evidence>
<dbReference type="Pfam" id="PF13540">
    <property type="entry name" value="RCC1_2"/>
    <property type="match status" value="1"/>
</dbReference>
<evidence type="ECO:0000313" key="3">
    <source>
        <dbReference type="Proteomes" id="UP000245946"/>
    </source>
</evidence>
<dbReference type="InterPro" id="IPR009091">
    <property type="entry name" value="RCC1/BLIP-II"/>
</dbReference>
<dbReference type="PANTHER" id="PTHR47563:SF1">
    <property type="entry name" value="PROTEIN FMP25, MITOCHONDRIAL"/>
    <property type="match status" value="1"/>
</dbReference>
<name>A0A316ZKF8_9BASI</name>
<dbReference type="Proteomes" id="UP000245946">
    <property type="component" value="Unassembled WGS sequence"/>
</dbReference>
<gene>
    <name evidence="2" type="ORF">FA09DRAFT_327245</name>
</gene>
<evidence type="ECO:0000313" key="2">
    <source>
        <dbReference type="EMBL" id="PWO01297.1"/>
    </source>
</evidence>
<keyword evidence="3" id="KW-1185">Reference proteome</keyword>
<reference evidence="2 3" key="1">
    <citation type="journal article" date="2018" name="Mol. Biol. Evol.">
        <title>Broad Genomic Sampling Reveals a Smut Pathogenic Ancestry of the Fungal Clade Ustilaginomycotina.</title>
        <authorList>
            <person name="Kijpornyongpan T."/>
            <person name="Mondo S.J."/>
            <person name="Barry K."/>
            <person name="Sandor L."/>
            <person name="Lee J."/>
            <person name="Lipzen A."/>
            <person name="Pangilinan J."/>
            <person name="LaButti K."/>
            <person name="Hainaut M."/>
            <person name="Henrissat B."/>
            <person name="Grigoriev I.V."/>
            <person name="Spatafora J.W."/>
            <person name="Aime M.C."/>
        </authorList>
    </citation>
    <scope>NUCLEOTIDE SEQUENCE [LARGE SCALE GENOMIC DNA]</scope>
    <source>
        <strain evidence="2 3">MCA 4186</strain>
    </source>
</reference>
<dbReference type="AlphaFoldDB" id="A0A316ZKF8"/>
<dbReference type="SUPFAM" id="SSF50985">
    <property type="entry name" value="RCC1/BLIP-II"/>
    <property type="match status" value="1"/>
</dbReference>
<dbReference type="EMBL" id="KZ819283">
    <property type="protein sequence ID" value="PWO01297.1"/>
    <property type="molecule type" value="Genomic_DNA"/>
</dbReference>
<dbReference type="STRING" id="58919.A0A316ZKF8"/>
<proteinExistence type="predicted"/>
<dbReference type="GO" id="GO:0005743">
    <property type="term" value="C:mitochondrial inner membrane"/>
    <property type="evidence" value="ECO:0007669"/>
    <property type="project" value="TreeGrafter"/>
</dbReference>
<feature type="compositionally biased region" description="Polar residues" evidence="1">
    <location>
        <begin position="35"/>
        <end position="48"/>
    </location>
</feature>
<dbReference type="Gene3D" id="2.130.10.30">
    <property type="entry name" value="Regulator of chromosome condensation 1/beta-lactamase-inhibitor protein II"/>
    <property type="match status" value="2"/>
</dbReference>
<dbReference type="OrthoDB" id="10256179at2759"/>
<protein>
    <submittedName>
        <fullName evidence="2">RCC1/BLIP-II</fullName>
    </submittedName>
</protein>
<accession>A0A316ZKF8</accession>
<organism evidence="2 3">
    <name type="scientific">Tilletiopsis washingtonensis</name>
    <dbReference type="NCBI Taxonomy" id="58919"/>
    <lineage>
        <taxon>Eukaryota</taxon>
        <taxon>Fungi</taxon>
        <taxon>Dikarya</taxon>
        <taxon>Basidiomycota</taxon>
        <taxon>Ustilaginomycotina</taxon>
        <taxon>Exobasidiomycetes</taxon>
        <taxon>Entylomatales</taxon>
        <taxon>Entylomatales incertae sedis</taxon>
        <taxon>Tilletiopsis</taxon>
    </lineage>
</organism>
<dbReference type="RefSeq" id="XP_025601575.1">
    <property type="nucleotide sequence ID" value="XM_025741334.1"/>
</dbReference>
<dbReference type="GeneID" id="37268878"/>
<feature type="region of interest" description="Disordered" evidence="1">
    <location>
        <begin position="668"/>
        <end position="688"/>
    </location>
</feature>